<keyword evidence="7" id="KW-0342">GTP-binding</keyword>
<comment type="catalytic activity">
    <reaction evidence="8">
        <text>GTP + H2O = GDP + phosphate + H(+)</text>
        <dbReference type="Rhea" id="RHEA:19669"/>
        <dbReference type="ChEBI" id="CHEBI:15377"/>
        <dbReference type="ChEBI" id="CHEBI:15378"/>
        <dbReference type="ChEBI" id="CHEBI:37565"/>
        <dbReference type="ChEBI" id="CHEBI:43474"/>
        <dbReference type="ChEBI" id="CHEBI:58189"/>
    </reaction>
    <physiologicalReaction direction="left-to-right" evidence="8">
        <dbReference type="Rhea" id="RHEA:19670"/>
    </physiologicalReaction>
</comment>
<dbReference type="AlphaFoldDB" id="A0A8J6GM51"/>
<dbReference type="InterPro" id="IPR037103">
    <property type="entry name" value="Tubulin/FtsZ-like_C"/>
</dbReference>
<dbReference type="Gene3D" id="3.30.1330.20">
    <property type="entry name" value="Tubulin/FtsZ, C-terminal domain"/>
    <property type="match status" value="2"/>
</dbReference>
<feature type="region of interest" description="Disordered" evidence="9">
    <location>
        <begin position="324"/>
        <end position="359"/>
    </location>
</feature>
<dbReference type="GO" id="GO:0016787">
    <property type="term" value="F:hydrolase activity"/>
    <property type="evidence" value="ECO:0007669"/>
    <property type="project" value="UniProtKB-KW"/>
</dbReference>
<dbReference type="GO" id="GO:0005737">
    <property type="term" value="C:cytoplasm"/>
    <property type="evidence" value="ECO:0007669"/>
    <property type="project" value="UniProtKB-SubCell"/>
</dbReference>
<dbReference type="InterPro" id="IPR023123">
    <property type="entry name" value="Tubulin_C"/>
</dbReference>
<dbReference type="GO" id="GO:0045202">
    <property type="term" value="C:synapse"/>
    <property type="evidence" value="ECO:0007669"/>
    <property type="project" value="GOC"/>
</dbReference>
<evidence type="ECO:0000313" key="12">
    <source>
        <dbReference type="Proteomes" id="UP000710432"/>
    </source>
</evidence>
<evidence type="ECO:0000256" key="8">
    <source>
        <dbReference type="ARBA" id="ARBA00049117"/>
    </source>
</evidence>
<dbReference type="EMBL" id="JAATJU010020200">
    <property type="protein sequence ID" value="KAH0516371.1"/>
    <property type="molecule type" value="Genomic_DNA"/>
</dbReference>
<evidence type="ECO:0000256" key="1">
    <source>
        <dbReference type="ARBA" id="ARBA00004496"/>
    </source>
</evidence>
<feature type="domain" description="Tubulin/FtsZ 2-layer sandwich" evidence="10">
    <location>
        <begin position="57"/>
        <end position="177"/>
    </location>
</feature>
<keyword evidence="5" id="KW-0547">Nucleotide-binding</keyword>
<accession>A0A8J6GM51</accession>
<dbReference type="Gene3D" id="1.10.287.600">
    <property type="entry name" value="Helix hairpin bin"/>
    <property type="match status" value="1"/>
</dbReference>
<dbReference type="Pfam" id="PF05824">
    <property type="entry name" value="Pro-MCH"/>
    <property type="match status" value="1"/>
</dbReference>
<dbReference type="GO" id="GO:0030354">
    <property type="term" value="F:melanin-concentrating hormone activity"/>
    <property type="evidence" value="ECO:0007669"/>
    <property type="project" value="InterPro"/>
</dbReference>
<evidence type="ECO:0000313" key="11">
    <source>
        <dbReference type="EMBL" id="KAH0516371.1"/>
    </source>
</evidence>
<reference evidence="11" key="1">
    <citation type="submission" date="2020-03" db="EMBL/GenBank/DDBJ databases">
        <title>Studies in the Genomics of Life Span.</title>
        <authorList>
            <person name="Glass D."/>
        </authorList>
    </citation>
    <scope>NUCLEOTIDE SEQUENCE</scope>
    <source>
        <strain evidence="11">LTLLF</strain>
        <tissue evidence="11">Muscle</tissue>
    </source>
</reference>
<comment type="caution">
    <text evidence="11">The sequence shown here is derived from an EMBL/GenBank/DDBJ whole genome shotgun (WGS) entry which is preliminary data.</text>
</comment>
<evidence type="ECO:0000256" key="2">
    <source>
        <dbReference type="ARBA" id="ARBA00009636"/>
    </source>
</evidence>
<dbReference type="Proteomes" id="UP000710432">
    <property type="component" value="Unassembled WGS sequence"/>
</dbReference>
<organism evidence="11 12">
    <name type="scientific">Microtus ochrogaster</name>
    <name type="common">Prairie vole</name>
    <dbReference type="NCBI Taxonomy" id="79684"/>
    <lineage>
        <taxon>Eukaryota</taxon>
        <taxon>Metazoa</taxon>
        <taxon>Chordata</taxon>
        <taxon>Craniata</taxon>
        <taxon>Vertebrata</taxon>
        <taxon>Euteleostomi</taxon>
        <taxon>Mammalia</taxon>
        <taxon>Eutheria</taxon>
        <taxon>Euarchontoglires</taxon>
        <taxon>Glires</taxon>
        <taxon>Rodentia</taxon>
        <taxon>Myomorpha</taxon>
        <taxon>Muroidea</taxon>
        <taxon>Cricetidae</taxon>
        <taxon>Arvicolinae</taxon>
        <taxon>Microtus</taxon>
    </lineage>
</organism>
<keyword evidence="3" id="KW-0963">Cytoplasm</keyword>
<dbReference type="Pfam" id="PF03953">
    <property type="entry name" value="Tubulin_C"/>
    <property type="match status" value="1"/>
</dbReference>
<feature type="compositionally biased region" description="Polar residues" evidence="9">
    <location>
        <begin position="290"/>
        <end position="300"/>
    </location>
</feature>
<evidence type="ECO:0000256" key="9">
    <source>
        <dbReference type="SAM" id="MobiDB-lite"/>
    </source>
</evidence>
<dbReference type="InterPro" id="IPR018316">
    <property type="entry name" value="Tubulin/FtsZ_2-layer-sand-dom"/>
</dbReference>
<dbReference type="InterPro" id="IPR005456">
    <property type="entry name" value="Prepro-melanin_conc_hormone"/>
</dbReference>
<dbReference type="InterPro" id="IPR000217">
    <property type="entry name" value="Tubulin"/>
</dbReference>
<proteinExistence type="inferred from homology"/>
<protein>
    <submittedName>
        <fullName evidence="11">Tubulin alpha-1 chain</fullName>
    </submittedName>
</protein>
<evidence type="ECO:0000256" key="4">
    <source>
        <dbReference type="ARBA" id="ARBA00022701"/>
    </source>
</evidence>
<keyword evidence="4" id="KW-0493">Microtubule</keyword>
<dbReference type="GO" id="GO:0005874">
    <property type="term" value="C:microtubule"/>
    <property type="evidence" value="ECO:0007669"/>
    <property type="project" value="UniProtKB-KW"/>
</dbReference>
<evidence type="ECO:0000259" key="10">
    <source>
        <dbReference type="SMART" id="SM00865"/>
    </source>
</evidence>
<dbReference type="SUPFAM" id="SSF55307">
    <property type="entry name" value="Tubulin C-terminal domain-like"/>
    <property type="match status" value="1"/>
</dbReference>
<dbReference type="FunFam" id="1.10.287.600:FF:000005">
    <property type="entry name" value="Tubulin alpha chain"/>
    <property type="match status" value="1"/>
</dbReference>
<keyword evidence="6" id="KW-0378">Hydrolase</keyword>
<dbReference type="InterPro" id="IPR036525">
    <property type="entry name" value="Tubulin/FtsZ_GTPase_sf"/>
</dbReference>
<feature type="region of interest" description="Disordered" evidence="9">
    <location>
        <begin position="275"/>
        <end position="300"/>
    </location>
</feature>
<comment type="subcellular location">
    <subcellularLocation>
        <location evidence="1">Cytoplasm</location>
    </subcellularLocation>
</comment>
<dbReference type="FunFam" id="3.30.1330.20:FF:000022">
    <property type="entry name" value="Tubulin alpha chain"/>
    <property type="match status" value="1"/>
</dbReference>
<evidence type="ECO:0000256" key="3">
    <source>
        <dbReference type="ARBA" id="ARBA00022490"/>
    </source>
</evidence>
<gene>
    <name evidence="11" type="ORF">LTLLF_125525</name>
</gene>
<dbReference type="GO" id="GO:0007017">
    <property type="term" value="P:microtubule-based process"/>
    <property type="evidence" value="ECO:0007669"/>
    <property type="project" value="InterPro"/>
</dbReference>
<evidence type="ECO:0000256" key="7">
    <source>
        <dbReference type="ARBA" id="ARBA00023134"/>
    </source>
</evidence>
<dbReference type="GO" id="GO:0005525">
    <property type="term" value="F:GTP binding"/>
    <property type="evidence" value="ECO:0007669"/>
    <property type="project" value="UniProtKB-KW"/>
</dbReference>
<name>A0A8J6GM51_MICOH</name>
<dbReference type="GO" id="GO:0007268">
    <property type="term" value="P:chemical synaptic transmission"/>
    <property type="evidence" value="ECO:0007669"/>
    <property type="project" value="InterPro"/>
</dbReference>
<dbReference type="InterPro" id="IPR008280">
    <property type="entry name" value="Tub_FtsZ_C"/>
</dbReference>
<evidence type="ECO:0000256" key="6">
    <source>
        <dbReference type="ARBA" id="ARBA00022801"/>
    </source>
</evidence>
<dbReference type="Gene3D" id="3.40.50.1440">
    <property type="entry name" value="Tubulin/FtsZ, GTPase domain"/>
    <property type="match status" value="1"/>
</dbReference>
<dbReference type="SMART" id="SM00865">
    <property type="entry name" value="Tubulin_C"/>
    <property type="match status" value="1"/>
</dbReference>
<comment type="similarity">
    <text evidence="2">Belongs to the tubulin family.</text>
</comment>
<dbReference type="SUPFAM" id="SSF52490">
    <property type="entry name" value="Tubulin nucleotide-binding domain-like"/>
    <property type="match status" value="1"/>
</dbReference>
<dbReference type="PANTHER" id="PTHR11588">
    <property type="entry name" value="TUBULIN"/>
    <property type="match status" value="1"/>
</dbReference>
<sequence>MVIDKVCTGTYRQLFHPEQLITGKKDAACGHYIKGKEIIDLVLDRVHKLADRFDGALNVDLTEFWTNLVPYAHIHFLLATYAPVISAEKAYHEQLSVAEITSTCFEPANQMVKCDPRHGKYMACCLLYHGDVVPKDVGTNYQPPTVVPGGDLAKVQRAVCMLSNTTAIAEAWARLDHKSDLMDAKRAFVQWYVGEGMEEGESSEAREDMAALEKDYEEVGVDSVEGEGILLSASKSIRNLEDDVVFNTFRMGKAFQREDAAAERSLVAPSLEQYKNDDSGFVSDDENKNSKNPGSKQNLLSHGLPLNLAIKPYLALKGSVAFPAENGVQNSESTQEKREIGDEENSAKFPIGRRDFDSE</sequence>
<evidence type="ECO:0000256" key="5">
    <source>
        <dbReference type="ARBA" id="ARBA00022741"/>
    </source>
</evidence>